<dbReference type="Proteomes" id="UP000318815">
    <property type="component" value="Unassembled WGS sequence"/>
</dbReference>
<organism evidence="1 2">
    <name type="scientific">Chitinophaga pinensis</name>
    <dbReference type="NCBI Taxonomy" id="79329"/>
    <lineage>
        <taxon>Bacteria</taxon>
        <taxon>Pseudomonadati</taxon>
        <taxon>Bacteroidota</taxon>
        <taxon>Chitinophagia</taxon>
        <taxon>Chitinophagales</taxon>
        <taxon>Chitinophagaceae</taxon>
        <taxon>Chitinophaga</taxon>
    </lineage>
</organism>
<evidence type="ECO:0000313" key="2">
    <source>
        <dbReference type="Proteomes" id="UP000318815"/>
    </source>
</evidence>
<protein>
    <submittedName>
        <fullName evidence="1">Uncharacterized protein</fullName>
    </submittedName>
</protein>
<sequence length="80" mass="9560">MKFAKGNMLDTTFTGGAHSHIDEQDQFITATDICTLMMYSIDPFWKQHYVISAHYVNVWNFEKKELLIYTREEWEQMYGN</sequence>
<accession>A0A5C6LKW0</accession>
<proteinExistence type="predicted"/>
<name>A0A5C6LKW0_9BACT</name>
<reference evidence="1 2" key="1">
    <citation type="submission" date="2019-08" db="EMBL/GenBank/DDBJ databases">
        <title>Whole genome sequencing of chitin degrading bacteria Chitinophaga pinensis YS16.</title>
        <authorList>
            <person name="Singh R.P."/>
            <person name="Manchanda G."/>
            <person name="Maurya I.K."/>
            <person name="Joshi N.K."/>
            <person name="Srivastava A.K."/>
        </authorList>
    </citation>
    <scope>NUCLEOTIDE SEQUENCE [LARGE SCALE GENOMIC DNA]</scope>
    <source>
        <strain evidence="1 2">YS-16</strain>
    </source>
</reference>
<comment type="caution">
    <text evidence="1">The sequence shown here is derived from an EMBL/GenBank/DDBJ whole genome shotgun (WGS) entry which is preliminary data.</text>
</comment>
<dbReference type="EMBL" id="VOHS01000076">
    <property type="protein sequence ID" value="TWV91111.1"/>
    <property type="molecule type" value="Genomic_DNA"/>
</dbReference>
<keyword evidence="2" id="KW-1185">Reference proteome</keyword>
<evidence type="ECO:0000313" key="1">
    <source>
        <dbReference type="EMBL" id="TWV91111.1"/>
    </source>
</evidence>
<dbReference type="AlphaFoldDB" id="A0A5C6LKW0"/>
<dbReference type="OrthoDB" id="1075024at2"/>
<gene>
    <name evidence="1" type="ORF">FEF09_29010</name>
</gene>